<dbReference type="eggNOG" id="ENOG503318E">
    <property type="taxonomic scope" value="Bacteria"/>
</dbReference>
<proteinExistence type="predicted"/>
<reference evidence="1 2" key="2">
    <citation type="journal article" date="2011" name="Stand. Genomic Sci.">
        <title>Complete genome sequence of Isosphaera pallida type strain (IS1B).</title>
        <authorList>
            <consortium name="US DOE Joint Genome Institute (JGI-PGF)"/>
            <person name="Goker M."/>
            <person name="Cleland D."/>
            <person name="Saunders E."/>
            <person name="Lapidus A."/>
            <person name="Nolan M."/>
            <person name="Lucas S."/>
            <person name="Hammon N."/>
            <person name="Deshpande S."/>
            <person name="Cheng J.F."/>
            <person name="Tapia R."/>
            <person name="Han C."/>
            <person name="Goodwin L."/>
            <person name="Pitluck S."/>
            <person name="Liolios K."/>
            <person name="Pagani I."/>
            <person name="Ivanova N."/>
            <person name="Mavromatis K."/>
            <person name="Pati A."/>
            <person name="Chen A."/>
            <person name="Palaniappan K."/>
            <person name="Land M."/>
            <person name="Hauser L."/>
            <person name="Chang Y.J."/>
            <person name="Jeffries C.D."/>
            <person name="Detter J.C."/>
            <person name="Beck B."/>
            <person name="Woyke T."/>
            <person name="Bristow J."/>
            <person name="Eisen J.A."/>
            <person name="Markowitz V."/>
            <person name="Hugenholtz P."/>
            <person name="Kyrpides N.C."/>
            <person name="Klenk H.P."/>
        </authorList>
    </citation>
    <scope>NUCLEOTIDE SEQUENCE [LARGE SCALE GENOMIC DNA]</scope>
    <source>
        <strain evidence="2">ATCC 43644 / DSM 9630 / IS1B</strain>
    </source>
</reference>
<evidence type="ECO:0000313" key="2">
    <source>
        <dbReference type="Proteomes" id="UP000008631"/>
    </source>
</evidence>
<dbReference type="RefSeq" id="WP_013564626.1">
    <property type="nucleotide sequence ID" value="NC_014962.1"/>
</dbReference>
<accession>E8R1C1</accession>
<name>E8R1C1_ISOPI</name>
<organism evidence="1 2">
    <name type="scientific">Isosphaera pallida (strain ATCC 43644 / DSM 9630 / IS1B)</name>
    <dbReference type="NCBI Taxonomy" id="575540"/>
    <lineage>
        <taxon>Bacteria</taxon>
        <taxon>Pseudomonadati</taxon>
        <taxon>Planctomycetota</taxon>
        <taxon>Planctomycetia</taxon>
        <taxon>Isosphaerales</taxon>
        <taxon>Isosphaeraceae</taxon>
        <taxon>Isosphaera</taxon>
    </lineage>
</organism>
<dbReference type="InParanoid" id="E8R1C1"/>
<reference key="1">
    <citation type="submission" date="2010-11" db="EMBL/GenBank/DDBJ databases">
        <title>The complete sequence of chromosome of Isophaera pallida ATCC 43644.</title>
        <authorList>
            <consortium name="US DOE Joint Genome Institute (JGI-PGF)"/>
            <person name="Lucas S."/>
            <person name="Copeland A."/>
            <person name="Lapidus A."/>
            <person name="Bruce D."/>
            <person name="Goodwin L."/>
            <person name="Pitluck S."/>
            <person name="Kyrpides N."/>
            <person name="Mavromatis K."/>
            <person name="Pagani I."/>
            <person name="Ivanova N."/>
            <person name="Saunders E."/>
            <person name="Brettin T."/>
            <person name="Detter J.C."/>
            <person name="Han C."/>
            <person name="Tapia R."/>
            <person name="Land M."/>
            <person name="Hauser L."/>
            <person name="Markowitz V."/>
            <person name="Cheng J.-F."/>
            <person name="Hugenholtz P."/>
            <person name="Woyke T."/>
            <person name="Wu D."/>
            <person name="Eisen J.A."/>
        </authorList>
    </citation>
    <scope>NUCLEOTIDE SEQUENCE</scope>
    <source>
        <strain>ATCC 43644</strain>
    </source>
</reference>
<dbReference type="KEGG" id="ipa:Isop_1755"/>
<dbReference type="Proteomes" id="UP000008631">
    <property type="component" value="Chromosome"/>
</dbReference>
<dbReference type="HOGENOM" id="CLU_1101719_0_0_0"/>
<sequence length="252" mass="27846">MIPAEIAAHSRAATQVGSWLTRRSHPETRGLVIIQANLLRLQRRSRFSKPKRRLHLGLGLALMLFSSGCASTPGLVGDWGVSPNPLTIPIGDFETVWRQSVNVLDEYFEIESENRLARRIVTKPLNSATLLEPFRGDTVTLRDRVEATLQSIRRFAVVTVQPSPTGTLVKVEVYKELEDVEQPNPAGLTNLNLDDDFTLVPSNFGTAEPMLETAGGGGTRVARNAPGRWIPQGRDTQLEQTILARIREGLGY</sequence>
<protein>
    <submittedName>
        <fullName evidence="1">Uncharacterized protein</fullName>
    </submittedName>
</protein>
<dbReference type="EMBL" id="CP002353">
    <property type="protein sequence ID" value="ADV62338.1"/>
    <property type="molecule type" value="Genomic_DNA"/>
</dbReference>
<dbReference type="AlphaFoldDB" id="E8R1C1"/>
<gene>
    <name evidence="1" type="ordered locus">Isop_1755</name>
</gene>
<evidence type="ECO:0000313" key="1">
    <source>
        <dbReference type="EMBL" id="ADV62338.1"/>
    </source>
</evidence>
<keyword evidence="2" id="KW-1185">Reference proteome</keyword>